<keyword evidence="3" id="KW-1185">Reference proteome</keyword>
<proteinExistence type="predicted"/>
<accession>A0A9J6G1Z2</accession>
<dbReference type="AlphaFoldDB" id="A0A9J6G1Z2"/>
<name>A0A9J6G1Z2_HAELO</name>
<evidence type="ECO:0000313" key="2">
    <source>
        <dbReference type="EMBL" id="KAH9368356.1"/>
    </source>
</evidence>
<evidence type="ECO:0000256" key="1">
    <source>
        <dbReference type="SAM" id="Coils"/>
    </source>
</evidence>
<evidence type="ECO:0000313" key="3">
    <source>
        <dbReference type="Proteomes" id="UP000821853"/>
    </source>
</evidence>
<gene>
    <name evidence="2" type="ORF">HPB48_022586</name>
</gene>
<protein>
    <submittedName>
        <fullName evidence="2">Uncharacterized protein</fullName>
    </submittedName>
</protein>
<reference evidence="2 3" key="1">
    <citation type="journal article" date="2020" name="Cell">
        <title>Large-Scale Comparative Analyses of Tick Genomes Elucidate Their Genetic Diversity and Vector Capacities.</title>
        <authorList>
            <consortium name="Tick Genome and Microbiome Consortium (TIGMIC)"/>
            <person name="Jia N."/>
            <person name="Wang J."/>
            <person name="Shi W."/>
            <person name="Du L."/>
            <person name="Sun Y."/>
            <person name="Zhan W."/>
            <person name="Jiang J.F."/>
            <person name="Wang Q."/>
            <person name="Zhang B."/>
            <person name="Ji P."/>
            <person name="Bell-Sakyi L."/>
            <person name="Cui X.M."/>
            <person name="Yuan T.T."/>
            <person name="Jiang B.G."/>
            <person name="Yang W.F."/>
            <person name="Lam T.T."/>
            <person name="Chang Q.C."/>
            <person name="Ding S.J."/>
            <person name="Wang X.J."/>
            <person name="Zhu J.G."/>
            <person name="Ruan X.D."/>
            <person name="Zhao L."/>
            <person name="Wei J.T."/>
            <person name="Ye R.Z."/>
            <person name="Que T.C."/>
            <person name="Du C.H."/>
            <person name="Zhou Y.H."/>
            <person name="Cheng J.X."/>
            <person name="Dai P.F."/>
            <person name="Guo W.B."/>
            <person name="Han X.H."/>
            <person name="Huang E.J."/>
            <person name="Li L.F."/>
            <person name="Wei W."/>
            <person name="Gao Y.C."/>
            <person name="Liu J.Z."/>
            <person name="Shao H.Z."/>
            <person name="Wang X."/>
            <person name="Wang C.C."/>
            <person name="Yang T.C."/>
            <person name="Huo Q.B."/>
            <person name="Li W."/>
            <person name="Chen H.Y."/>
            <person name="Chen S.E."/>
            <person name="Zhou L.G."/>
            <person name="Ni X.B."/>
            <person name="Tian J.H."/>
            <person name="Sheng Y."/>
            <person name="Liu T."/>
            <person name="Pan Y.S."/>
            <person name="Xia L.Y."/>
            <person name="Li J."/>
            <person name="Zhao F."/>
            <person name="Cao W.C."/>
        </authorList>
    </citation>
    <scope>NUCLEOTIDE SEQUENCE [LARGE SCALE GENOMIC DNA]</scope>
    <source>
        <strain evidence="2">HaeL-2018</strain>
    </source>
</reference>
<dbReference type="Proteomes" id="UP000821853">
    <property type="component" value="Chromosome 2"/>
</dbReference>
<dbReference type="VEuPathDB" id="VectorBase:HLOH_042888"/>
<sequence length="163" mass="18512">MALSRPVFNDTSDDGELQFLTALAVKQAAIYQLQMQQQHLQAEIEEIDEELRQTAKRRKLQMAASCAFAHVSGVCGRTTAAVRGGAQDTNMRRAIPLDKRVAIGLYRLAKLMQRRELHLEHLYIKFPRPCEMAEHLRQFEAVLGFPRELVPLTVATWKCAPPQ</sequence>
<comment type="caution">
    <text evidence="2">The sequence shown here is derived from an EMBL/GenBank/DDBJ whole genome shotgun (WGS) entry which is preliminary data.</text>
</comment>
<organism evidence="2 3">
    <name type="scientific">Haemaphysalis longicornis</name>
    <name type="common">Bush tick</name>
    <dbReference type="NCBI Taxonomy" id="44386"/>
    <lineage>
        <taxon>Eukaryota</taxon>
        <taxon>Metazoa</taxon>
        <taxon>Ecdysozoa</taxon>
        <taxon>Arthropoda</taxon>
        <taxon>Chelicerata</taxon>
        <taxon>Arachnida</taxon>
        <taxon>Acari</taxon>
        <taxon>Parasitiformes</taxon>
        <taxon>Ixodida</taxon>
        <taxon>Ixodoidea</taxon>
        <taxon>Ixodidae</taxon>
        <taxon>Haemaphysalinae</taxon>
        <taxon>Haemaphysalis</taxon>
    </lineage>
</organism>
<keyword evidence="1" id="KW-0175">Coiled coil</keyword>
<dbReference type="OMA" id="VATWKCA"/>
<feature type="coiled-coil region" evidence="1">
    <location>
        <begin position="30"/>
        <end position="57"/>
    </location>
</feature>
<dbReference type="EMBL" id="JABSTR010000004">
    <property type="protein sequence ID" value="KAH9368356.1"/>
    <property type="molecule type" value="Genomic_DNA"/>
</dbReference>
<dbReference type="OrthoDB" id="8068411at2759"/>